<evidence type="ECO:0000256" key="2">
    <source>
        <dbReference type="ARBA" id="ARBA00022723"/>
    </source>
</evidence>
<accession>A0A0G4JYQ9</accession>
<dbReference type="CDD" id="cd07938">
    <property type="entry name" value="DRE_TIM_HMGL"/>
    <property type="match status" value="1"/>
</dbReference>
<dbReference type="Pfam" id="PF00682">
    <property type="entry name" value="HMGL-like"/>
    <property type="match status" value="1"/>
</dbReference>
<dbReference type="GO" id="GO:0046872">
    <property type="term" value="F:metal ion binding"/>
    <property type="evidence" value="ECO:0007669"/>
    <property type="project" value="UniProtKB-KW"/>
</dbReference>
<dbReference type="Proteomes" id="UP000044377">
    <property type="component" value="Unassembled WGS sequence"/>
</dbReference>
<dbReference type="PROSITE" id="PS50991">
    <property type="entry name" value="PYR_CT"/>
    <property type="match status" value="1"/>
</dbReference>
<dbReference type="AlphaFoldDB" id="A0A0G4JYQ9"/>
<gene>
    <name evidence="5" type="ORF">BN1221_03525c</name>
</gene>
<dbReference type="GO" id="GO:0046951">
    <property type="term" value="P:ketone body biosynthetic process"/>
    <property type="evidence" value="ECO:0007669"/>
    <property type="project" value="TreeGrafter"/>
</dbReference>
<name>A0A0G4JYQ9_9GAMM</name>
<reference evidence="6" key="1">
    <citation type="submission" date="2015-01" db="EMBL/GenBank/DDBJ databases">
        <authorList>
            <person name="Paterson Steve"/>
        </authorList>
    </citation>
    <scope>NUCLEOTIDE SEQUENCE [LARGE SCALE GENOMIC DNA]</scope>
    <source>
        <strain evidence="6">OBR1</strain>
    </source>
</reference>
<dbReference type="PANTHER" id="PTHR42738">
    <property type="entry name" value="HYDROXYMETHYLGLUTARYL-COA LYASE"/>
    <property type="match status" value="1"/>
</dbReference>
<dbReference type="InterPro" id="IPR043594">
    <property type="entry name" value="HMGL"/>
</dbReference>
<dbReference type="NCBIfam" id="NF004283">
    <property type="entry name" value="PRK05692.1"/>
    <property type="match status" value="1"/>
</dbReference>
<evidence type="ECO:0000259" key="4">
    <source>
        <dbReference type="PROSITE" id="PS50991"/>
    </source>
</evidence>
<dbReference type="STRING" id="1109412.BN1221_03525c"/>
<protein>
    <submittedName>
        <fullName evidence="5">Hydroxymethylglutaryl-CoA lyase</fullName>
        <ecNumber evidence="5">4.1.3.4</ecNumber>
    </submittedName>
</protein>
<dbReference type="OrthoDB" id="9784013at2"/>
<organism evidence="5 6">
    <name type="scientific">Brenneria goodwinii</name>
    <dbReference type="NCBI Taxonomy" id="1109412"/>
    <lineage>
        <taxon>Bacteria</taxon>
        <taxon>Pseudomonadati</taxon>
        <taxon>Pseudomonadota</taxon>
        <taxon>Gammaproteobacteria</taxon>
        <taxon>Enterobacterales</taxon>
        <taxon>Pectobacteriaceae</taxon>
        <taxon>Brenneria</taxon>
    </lineage>
</organism>
<keyword evidence="3 5" id="KW-0456">Lyase</keyword>
<dbReference type="GO" id="GO:0006552">
    <property type="term" value="P:L-leucine catabolic process"/>
    <property type="evidence" value="ECO:0007669"/>
    <property type="project" value="TreeGrafter"/>
</dbReference>
<evidence type="ECO:0000313" key="6">
    <source>
        <dbReference type="Proteomes" id="UP000044377"/>
    </source>
</evidence>
<dbReference type="GO" id="GO:0004419">
    <property type="term" value="F:hydroxymethylglutaryl-CoA lyase activity"/>
    <property type="evidence" value="ECO:0007669"/>
    <property type="project" value="UniProtKB-EC"/>
</dbReference>
<dbReference type="EMBL" id="CGIG01000001">
    <property type="protein sequence ID" value="CPR19005.1"/>
    <property type="molecule type" value="Genomic_DNA"/>
</dbReference>
<keyword evidence="2" id="KW-0479">Metal-binding</keyword>
<dbReference type="InterPro" id="IPR013785">
    <property type="entry name" value="Aldolase_TIM"/>
</dbReference>
<evidence type="ECO:0000256" key="1">
    <source>
        <dbReference type="ARBA" id="ARBA00009405"/>
    </source>
</evidence>
<dbReference type="Gene3D" id="3.20.20.70">
    <property type="entry name" value="Aldolase class I"/>
    <property type="match status" value="1"/>
</dbReference>
<keyword evidence="6" id="KW-1185">Reference proteome</keyword>
<dbReference type="EC" id="4.1.3.4" evidence="5"/>
<proteinExistence type="inferred from homology"/>
<comment type="similarity">
    <text evidence="1">Belongs to the HMG-CoA lyase family.</text>
</comment>
<dbReference type="PANTHER" id="PTHR42738:SF7">
    <property type="entry name" value="HYDROXYMETHYLGLUTARYL-COA LYASE"/>
    <property type="match status" value="1"/>
</dbReference>
<dbReference type="RefSeq" id="WP_048638373.1">
    <property type="nucleotide sequence ID" value="NZ_CGIG01000001.1"/>
</dbReference>
<evidence type="ECO:0000313" key="5">
    <source>
        <dbReference type="EMBL" id="CPR19005.1"/>
    </source>
</evidence>
<dbReference type="SUPFAM" id="SSF51569">
    <property type="entry name" value="Aldolase"/>
    <property type="match status" value="1"/>
</dbReference>
<dbReference type="InterPro" id="IPR000891">
    <property type="entry name" value="PYR_CT"/>
</dbReference>
<evidence type="ECO:0000256" key="3">
    <source>
        <dbReference type="ARBA" id="ARBA00023239"/>
    </source>
</evidence>
<feature type="domain" description="Pyruvate carboxyltransferase" evidence="4">
    <location>
        <begin position="5"/>
        <end position="271"/>
    </location>
</feature>
<sequence length="305" mass="33558">MSKFIQITEVGPRDGFQNIKKPIPTDLKINIIDQLIKTGINKIEITSMVSPKAIPQLADSKEVIAYVLEHHKNITPFVLVPNVRGAQLVYDAGIRNINYVVSVSPEHNRANINRTHQESLDDLYKIRHEYPELNITLSLATVFGCPFIGETSIDSLLDIIKFSDDHEIKSLTLCDTIGVANPFQTSHILQAISQKFPLMDVGLHMHNTHGMALANMMAGLQVGVTRFETAVGGLGGCPFAPGAAGNAGTEDAVNLFNRMGLQTGISLERLLEVVKIVRDHIEPNLLSSLSRARTYSEFDFCSAKI</sequence>